<dbReference type="Proteomes" id="UP000568106">
    <property type="component" value="Unassembled WGS sequence"/>
</dbReference>
<evidence type="ECO:0000256" key="1">
    <source>
        <dbReference type="SAM" id="MobiDB-lite"/>
    </source>
</evidence>
<comment type="caution">
    <text evidence="3">The sequence shown here is derived from an EMBL/GenBank/DDBJ whole genome shotgun (WGS) entry which is preliminary data.</text>
</comment>
<feature type="region of interest" description="Disordered" evidence="1">
    <location>
        <begin position="243"/>
        <end position="277"/>
    </location>
</feature>
<dbReference type="Pfam" id="PF04986">
    <property type="entry name" value="Y2_Tnp"/>
    <property type="match status" value="1"/>
</dbReference>
<dbReference type="AlphaFoldDB" id="A0A7W8ILL7"/>
<keyword evidence="4" id="KW-1185">Reference proteome</keyword>
<feature type="domain" description="Transposase IS801/IS1294" evidence="2">
    <location>
        <begin position="30"/>
        <end position="202"/>
    </location>
</feature>
<protein>
    <recommendedName>
        <fullName evidence="2">Transposase IS801/IS1294 domain-containing protein</fullName>
    </recommendedName>
</protein>
<dbReference type="GO" id="GO:0006313">
    <property type="term" value="P:DNA transposition"/>
    <property type="evidence" value="ECO:0007669"/>
    <property type="project" value="InterPro"/>
</dbReference>
<dbReference type="InterPro" id="IPR007069">
    <property type="entry name" value="Transposase_32"/>
</dbReference>
<reference evidence="3" key="1">
    <citation type="submission" date="2020-08" db="EMBL/GenBank/DDBJ databases">
        <title>Genomic Encyclopedia of Type Strains, Phase IV (KMG-V): Genome sequencing to study the core and pangenomes of soil and plant-associated prokaryotes.</title>
        <authorList>
            <person name="Whitman W."/>
        </authorList>
    </citation>
    <scope>NUCLEOTIDE SEQUENCE [LARGE SCALE GENOMIC DNA]</scope>
    <source>
        <strain evidence="3">M8UP27</strain>
    </source>
</reference>
<dbReference type="EMBL" id="JACHDY010000008">
    <property type="protein sequence ID" value="MBB5319382.1"/>
    <property type="molecule type" value="Genomic_DNA"/>
</dbReference>
<evidence type="ECO:0000313" key="4">
    <source>
        <dbReference type="Proteomes" id="UP000568106"/>
    </source>
</evidence>
<evidence type="ECO:0000259" key="2">
    <source>
        <dbReference type="Pfam" id="PF04986"/>
    </source>
</evidence>
<gene>
    <name evidence="3" type="ORF">HDF09_004090</name>
</gene>
<accession>A0A7W8ILL7</accession>
<evidence type="ECO:0000313" key="3">
    <source>
        <dbReference type="EMBL" id="MBB5319382.1"/>
    </source>
</evidence>
<proteinExistence type="predicted"/>
<dbReference type="PANTHER" id="PTHR37023:SF1">
    <property type="entry name" value="ISSOD25 TRANSPOSASE TNPA_ISSOD25"/>
    <property type="match status" value="1"/>
</dbReference>
<sequence>MALSYLLFRASAATMLEVARDPKHLVADIGLLSMLHTWGQNLQHHPHVHCVVPAGGLSLDGSRWVAAASRFFLPVRVLSRVFRGKFTAELKQLMVQDKLQVHGSLKELAAPERFQRFLRQLFSKDWVVYAKPPFGGAEHVLNYLARYTHRVAISNHRLVSFKDDSVSFRWKDYAAGSKQKVKTVSANEFLRRFLIHVLPKGASFASVTSAFSPTVNRPYRCCVAASCSRALRHHNSLLQQLRSSVRSAQSPARRRTDHQPSAPLCTDQHLTVHAPPR</sequence>
<dbReference type="GO" id="GO:0004803">
    <property type="term" value="F:transposase activity"/>
    <property type="evidence" value="ECO:0007669"/>
    <property type="project" value="InterPro"/>
</dbReference>
<dbReference type="PANTHER" id="PTHR37023">
    <property type="entry name" value="TRANSPOSASE"/>
    <property type="match status" value="1"/>
</dbReference>
<organism evidence="3 4">
    <name type="scientific">Tunturiibacter empetritectus</name>
    <dbReference type="NCBI Taxonomy" id="3069691"/>
    <lineage>
        <taxon>Bacteria</taxon>
        <taxon>Pseudomonadati</taxon>
        <taxon>Acidobacteriota</taxon>
        <taxon>Terriglobia</taxon>
        <taxon>Terriglobales</taxon>
        <taxon>Acidobacteriaceae</taxon>
        <taxon>Tunturiibacter</taxon>
    </lineage>
</organism>
<name>A0A7W8ILL7_9BACT</name>
<dbReference type="GO" id="GO:0003677">
    <property type="term" value="F:DNA binding"/>
    <property type="evidence" value="ECO:0007669"/>
    <property type="project" value="InterPro"/>
</dbReference>